<evidence type="ECO:0000259" key="2">
    <source>
        <dbReference type="Pfam" id="PF14599"/>
    </source>
</evidence>
<feature type="compositionally biased region" description="Basic and acidic residues" evidence="1">
    <location>
        <begin position="146"/>
        <end position="159"/>
    </location>
</feature>
<feature type="compositionally biased region" description="Basic and acidic residues" evidence="1">
    <location>
        <begin position="1"/>
        <end position="19"/>
    </location>
</feature>
<dbReference type="Proteomes" id="UP000269539">
    <property type="component" value="Unassembled WGS sequence"/>
</dbReference>
<feature type="region of interest" description="Disordered" evidence="1">
    <location>
        <begin position="405"/>
        <end position="450"/>
    </location>
</feature>
<feature type="compositionally biased region" description="Polar residues" evidence="1">
    <location>
        <begin position="20"/>
        <end position="31"/>
    </location>
</feature>
<feature type="compositionally biased region" description="Acidic residues" evidence="1">
    <location>
        <begin position="615"/>
        <end position="644"/>
    </location>
</feature>
<feature type="domain" description="RCHY1 zinc-ribbon" evidence="2">
    <location>
        <begin position="322"/>
        <end position="352"/>
    </location>
</feature>
<dbReference type="EMBL" id="QWIO01003657">
    <property type="protein sequence ID" value="RMY43052.1"/>
    <property type="molecule type" value="Genomic_DNA"/>
</dbReference>
<feature type="compositionally biased region" description="Basic residues" evidence="1">
    <location>
        <begin position="48"/>
        <end position="62"/>
    </location>
</feature>
<feature type="compositionally biased region" description="Polar residues" evidence="1">
    <location>
        <begin position="83"/>
        <end position="115"/>
    </location>
</feature>
<dbReference type="VEuPathDB" id="FungiDB:BTJ68_11224"/>
<dbReference type="AlphaFoldDB" id="A0A3M7BT88"/>
<evidence type="ECO:0000256" key="1">
    <source>
        <dbReference type="SAM" id="MobiDB-lite"/>
    </source>
</evidence>
<feature type="compositionally biased region" description="Acidic residues" evidence="1">
    <location>
        <begin position="521"/>
        <end position="530"/>
    </location>
</feature>
<evidence type="ECO:0000313" key="4">
    <source>
        <dbReference type="Proteomes" id="UP000269539"/>
    </source>
</evidence>
<protein>
    <recommendedName>
        <fullName evidence="2">RCHY1 zinc-ribbon domain-containing protein</fullName>
    </recommendedName>
</protein>
<reference evidence="3 4" key="1">
    <citation type="journal article" date="2018" name="BMC Genomics">
        <title>Genomic evidence for intraspecific hybridization in a clonal and extremely halotolerant yeast.</title>
        <authorList>
            <person name="Gostincar C."/>
            <person name="Stajich J.E."/>
            <person name="Zupancic J."/>
            <person name="Zalar P."/>
            <person name="Gunde-Cimerman N."/>
        </authorList>
    </citation>
    <scope>NUCLEOTIDE SEQUENCE [LARGE SCALE GENOMIC DNA]</scope>
    <source>
        <strain evidence="3 4">EXF-10513</strain>
    </source>
</reference>
<proteinExistence type="predicted"/>
<comment type="caution">
    <text evidence="3">The sequence shown here is derived from an EMBL/GenBank/DDBJ whole genome shotgun (WGS) entry which is preliminary data.</text>
</comment>
<dbReference type="InterPro" id="IPR039512">
    <property type="entry name" value="RCHY1_zinc-ribbon"/>
</dbReference>
<dbReference type="GO" id="GO:0006511">
    <property type="term" value="P:ubiquitin-dependent protein catabolic process"/>
    <property type="evidence" value="ECO:0007669"/>
    <property type="project" value="TreeGrafter"/>
</dbReference>
<sequence>MPPSTEQRRQRQQQQRDHGTSFSDLSYTTESPVEERDDGNAFYELADRRHRPPSPSGSRRRAPGPASYSSHRPWISILDDRTSSNPARETADSLSSGSTRSFEDNAQSAADSSAGRTGAHTGRVPDSADMAASRGEEVQNGTNSGDKVDRALPDDDGMRTLREKLHEIRSLAISTEDKARKMHSLMTQDYLAHRAHHTNVPAHEIDSLPQAPDLAPPRDRANPYNIRPGDLEPTYSPLPVYPNDINGDDEGRPEDDLSPLLGKSAVNMELQWRKLDDEIRAQPMPEDDSELEGLMPHIEDASHNEQDHGHDQTAPRRPREVYAGCNDCGRRSWTPFHWLGLKCQVCDSYNTNQMPPTAVQETEAERLIRQQQHHHRQHDFTGDSVLRAAGIGPDRNLSVNSTLEVPHSPAQVPIEIPPTDPERRAGGAQSPRGRYFVQEDSQRRPSFSVPRFSAPSIPTLANLPEVPRLPRMPNLANLPNLPHVRHMPNLELPRFSPAEMLDAVSRSLSPMRYYLQGLDMNEEEEEEGGEGEAGFQRRQRRSGNPMRSFSPISVRSDPTADASSAMRRASETDEEGNARGFWAGSSDGVVLSGDDDEEDEDDDTDDSVHAVRQDNDDETSSSESEVSDAEMADEQDDGDEEDEMALFGHR</sequence>
<dbReference type="Gene3D" id="2.20.28.10">
    <property type="match status" value="1"/>
</dbReference>
<feature type="compositionally biased region" description="Acidic residues" evidence="1">
    <location>
        <begin position="593"/>
        <end position="605"/>
    </location>
</feature>
<evidence type="ECO:0000313" key="3">
    <source>
        <dbReference type="EMBL" id="RMY43052.1"/>
    </source>
</evidence>
<feature type="region of interest" description="Disordered" evidence="1">
    <location>
        <begin position="1"/>
        <end position="159"/>
    </location>
</feature>
<dbReference type="GO" id="GO:0005634">
    <property type="term" value="C:nucleus"/>
    <property type="evidence" value="ECO:0007669"/>
    <property type="project" value="TreeGrafter"/>
</dbReference>
<dbReference type="GO" id="GO:0016567">
    <property type="term" value="P:protein ubiquitination"/>
    <property type="evidence" value="ECO:0007669"/>
    <property type="project" value="TreeGrafter"/>
</dbReference>
<dbReference type="GO" id="GO:0061630">
    <property type="term" value="F:ubiquitin protein ligase activity"/>
    <property type="evidence" value="ECO:0007669"/>
    <property type="project" value="TreeGrafter"/>
</dbReference>
<feature type="region of interest" description="Disordered" evidence="1">
    <location>
        <begin position="521"/>
        <end position="650"/>
    </location>
</feature>
<organism evidence="3 4">
    <name type="scientific">Hortaea werneckii</name>
    <name type="common">Black yeast</name>
    <name type="synonym">Cladosporium werneckii</name>
    <dbReference type="NCBI Taxonomy" id="91943"/>
    <lineage>
        <taxon>Eukaryota</taxon>
        <taxon>Fungi</taxon>
        <taxon>Dikarya</taxon>
        <taxon>Ascomycota</taxon>
        <taxon>Pezizomycotina</taxon>
        <taxon>Dothideomycetes</taxon>
        <taxon>Dothideomycetidae</taxon>
        <taxon>Mycosphaerellales</taxon>
        <taxon>Teratosphaeriaceae</taxon>
        <taxon>Hortaea</taxon>
    </lineage>
</organism>
<dbReference type="PANTHER" id="PTHR21319:SF0">
    <property type="entry name" value="AND RING FINGER DOMAIN PROTEIN, PUTATIVE (AFU_ORTHOLOGUE AFUA_1G08900)-RELATED"/>
    <property type="match status" value="1"/>
</dbReference>
<dbReference type="PANTHER" id="PTHR21319">
    <property type="entry name" value="RING FINGER AND CHY ZINC FINGER DOMAIN-CONTAINING PROTEIN 1"/>
    <property type="match status" value="1"/>
</dbReference>
<name>A0A3M7BT88_HORWE</name>
<accession>A0A3M7BT88</accession>
<gene>
    <name evidence="3" type="ORF">D0864_15933</name>
</gene>
<dbReference type="Pfam" id="PF14599">
    <property type="entry name" value="zinc_ribbon_6"/>
    <property type="match status" value="1"/>
</dbReference>